<dbReference type="AlphaFoldDB" id="A0AAE1I1X8"/>
<comment type="caution">
    <text evidence="1">The sequence shown here is derived from an EMBL/GenBank/DDBJ whole genome shotgun (WGS) entry which is preliminary data.</text>
</comment>
<keyword evidence="2" id="KW-1185">Reference proteome</keyword>
<organism evidence="1 2">
    <name type="scientific">Frankliniella fusca</name>
    <dbReference type="NCBI Taxonomy" id="407009"/>
    <lineage>
        <taxon>Eukaryota</taxon>
        <taxon>Metazoa</taxon>
        <taxon>Ecdysozoa</taxon>
        <taxon>Arthropoda</taxon>
        <taxon>Hexapoda</taxon>
        <taxon>Insecta</taxon>
        <taxon>Pterygota</taxon>
        <taxon>Neoptera</taxon>
        <taxon>Paraneoptera</taxon>
        <taxon>Thysanoptera</taxon>
        <taxon>Terebrantia</taxon>
        <taxon>Thripoidea</taxon>
        <taxon>Thripidae</taxon>
        <taxon>Frankliniella</taxon>
    </lineage>
</organism>
<dbReference type="Proteomes" id="UP001219518">
    <property type="component" value="Unassembled WGS sequence"/>
</dbReference>
<gene>
    <name evidence="1" type="ORF">KUF71_006531</name>
</gene>
<reference evidence="1" key="1">
    <citation type="submission" date="2021-07" db="EMBL/GenBank/DDBJ databases">
        <authorList>
            <person name="Catto M.A."/>
            <person name="Jacobson A."/>
            <person name="Kennedy G."/>
            <person name="Labadie P."/>
            <person name="Hunt B.G."/>
            <person name="Srinivasan R."/>
        </authorList>
    </citation>
    <scope>NUCLEOTIDE SEQUENCE</scope>
    <source>
        <strain evidence="1">PL_HMW_Pooled</strain>
        <tissue evidence="1">Head</tissue>
    </source>
</reference>
<dbReference type="PANTHER" id="PTHR35385:SF2">
    <property type="entry name" value="PROTEIN B, PUTATIVE-RELATED"/>
    <property type="match status" value="1"/>
</dbReference>
<reference evidence="1" key="2">
    <citation type="journal article" date="2023" name="BMC Genomics">
        <title>Pest status, molecular evolution, and epigenetic factors derived from the genome assembly of Frankliniella fusca, a thysanopteran phytovirus vector.</title>
        <authorList>
            <person name="Catto M.A."/>
            <person name="Labadie P.E."/>
            <person name="Jacobson A.L."/>
            <person name="Kennedy G.G."/>
            <person name="Srinivasan R."/>
            <person name="Hunt B.G."/>
        </authorList>
    </citation>
    <scope>NUCLEOTIDE SEQUENCE</scope>
    <source>
        <strain evidence="1">PL_HMW_Pooled</strain>
    </source>
</reference>
<proteinExistence type="predicted"/>
<sequence length="611" mass="70017">MTPFRGITNQDILKVKPVVYKPQDKDLLRARLQSHQVLSALHAPEVLQSADKKTNHQNENNVKGKTKFLATIEKKSAEEHLSVECTKELGLDACVNYECNAEDSSDLSDEEFVRKPKIKPSAKVLPSLQHVQKRAATVELSAEGDEIPKKRKTPNCRLSVSEIEKLVIAAEDKSKSLMEDFKDITDTLPSLFDFIVISIERNVNDPEEWKAVLRLNISSQEEAELWIEEFEMLTKSDFRQKETRLKDSPQVVFKRLMRCQYKVPKSNYQPKKNLLGKKPMRKESKNTDCGSNLIVTVKRKEMKWSSDIFLSKFPCDIKINFYHNHFILTKDSLRHRRPSAAVTAKFHLLFEQAPSGEEMLISLEEFINKYNASQNEKCVAFQVLNGKDLMIAICTPLMKRVHTRLRSAGEVVFVDSSGTMDTHNTRVFLILCPSIAGALPLGVLMVSSEAEVVLKPAFELLLTLLPDEAFGGRGKKGPKIFMTDDCDQERNTLHSLFPEAVLLLCLFHVLNAYWRYVWKSEHHVKKDDRAPAYFSFRDVVYASDEEKFEALWNDMMNLPAVKDNACVKDHLIKFKPRAAEWALHLRNDILTRGHHTNNYAEAEMRILKDKI</sequence>
<accession>A0AAE1I1X8</accession>
<evidence type="ECO:0000313" key="1">
    <source>
        <dbReference type="EMBL" id="KAK3931513.1"/>
    </source>
</evidence>
<protein>
    <submittedName>
        <fullName evidence="1">Protein FAR1-RELATED SEQUENCE 8</fullName>
    </submittedName>
</protein>
<dbReference type="EMBL" id="JAHWGI010001426">
    <property type="protein sequence ID" value="KAK3931513.1"/>
    <property type="molecule type" value="Genomic_DNA"/>
</dbReference>
<name>A0AAE1I1X8_9NEOP</name>
<evidence type="ECO:0000313" key="2">
    <source>
        <dbReference type="Proteomes" id="UP001219518"/>
    </source>
</evidence>
<dbReference type="PANTHER" id="PTHR35385">
    <property type="entry name" value="PROTEIN B, PUTATIVE-RELATED-RELATED"/>
    <property type="match status" value="1"/>
</dbReference>